<feature type="compositionally biased region" description="Polar residues" evidence="7">
    <location>
        <begin position="398"/>
        <end position="411"/>
    </location>
</feature>
<keyword evidence="6" id="KW-0325">Glycoprotein</keyword>
<keyword evidence="11" id="KW-1185">Reference proteome</keyword>
<comment type="caution">
    <text evidence="10">The sequence shown here is derived from an EMBL/GenBank/DDBJ whole genome shotgun (WGS) entry which is preliminary data.</text>
</comment>
<protein>
    <recommendedName>
        <fullName evidence="9">MANSC domain-containing protein</fullName>
    </recommendedName>
</protein>
<feature type="region of interest" description="Disordered" evidence="7">
    <location>
        <begin position="199"/>
        <end position="233"/>
    </location>
</feature>
<evidence type="ECO:0000256" key="1">
    <source>
        <dbReference type="ARBA" id="ARBA00004479"/>
    </source>
</evidence>
<evidence type="ECO:0000256" key="7">
    <source>
        <dbReference type="SAM" id="MobiDB-lite"/>
    </source>
</evidence>
<feature type="transmembrane region" description="Helical" evidence="8">
    <location>
        <begin position="435"/>
        <end position="460"/>
    </location>
</feature>
<gene>
    <name evidence="10" type="ORF">E5288_WYG013668</name>
</gene>
<dbReference type="EMBL" id="VBQZ03000003">
    <property type="protein sequence ID" value="MXQ79942.1"/>
    <property type="molecule type" value="Genomic_DNA"/>
</dbReference>
<dbReference type="Proteomes" id="UP000322234">
    <property type="component" value="Unassembled WGS sequence"/>
</dbReference>
<keyword evidence="5 8" id="KW-0472">Membrane</keyword>
<keyword evidence="4 8" id="KW-1133">Transmembrane helix</keyword>
<evidence type="ECO:0000256" key="5">
    <source>
        <dbReference type="ARBA" id="ARBA00023136"/>
    </source>
</evidence>
<dbReference type="PANTHER" id="PTHR46876:SF3">
    <property type="entry name" value="MANSC DOMAIN CONTAINING 1"/>
    <property type="match status" value="1"/>
</dbReference>
<dbReference type="AlphaFoldDB" id="A0A6B0QSA1"/>
<feature type="transmembrane region" description="Helical" evidence="8">
    <location>
        <begin position="65"/>
        <end position="84"/>
    </location>
</feature>
<proteinExistence type="predicted"/>
<evidence type="ECO:0000256" key="2">
    <source>
        <dbReference type="ARBA" id="ARBA00022692"/>
    </source>
</evidence>
<feature type="region of interest" description="Disordered" evidence="7">
    <location>
        <begin position="398"/>
        <end position="425"/>
    </location>
</feature>
<feature type="domain" description="MANSC" evidence="9">
    <location>
        <begin position="102"/>
        <end position="186"/>
    </location>
</feature>
<accession>A0A6B0QSA1</accession>
<name>A0A6B0QSA1_9CETA</name>
<dbReference type="SMART" id="SM00765">
    <property type="entry name" value="MANEC"/>
    <property type="match status" value="1"/>
</dbReference>
<dbReference type="GO" id="GO:0016020">
    <property type="term" value="C:membrane"/>
    <property type="evidence" value="ECO:0007669"/>
    <property type="project" value="UniProtKB-SubCell"/>
</dbReference>
<sequence length="482" mass="52175">MQTLKHTLGLSPHVLAARTALTPGIDGHRKDAGPRNPAFLLHPTSHFVSLPQLQDRLLESIQSQVLVWFLLFLFLLVFFFFLPVTRKDLRSVVAYENCLTESLEDVVIDIQLSLSKGIRGNEPIHTLTPQDCINSCCSTKNISGDKACNLMIFDTQKKFKLPNCYLFFCPSEEACPLKPAKGLMSYRIIRGFPSLARTDLPSPGVAQENSIFPGGSSHAITPTRQPPAHDSEPTVLWRDSFSQTSGSSDHLEKLLKIDPESPPSSDYKEEGHSQTSQSSSGPAIANLLPENVTAFPSTMAVSSLHTILATPKSLSASLPATNTAVMPSLTWQPQRATSAPTLATITSTTTTAASTSLSRASTDSRRPLAAVPFRDIANLTWSAEDAGASVTFPLSNVDSPATNKTASQENGKASPGEPSLSNAPGSQQGFAVEQWLLIGTVLFGVLFLAIGLALLGRMLLESLRRKRYSRLDYLINGIYVDI</sequence>
<dbReference type="PROSITE" id="PS50986">
    <property type="entry name" value="MANSC"/>
    <property type="match status" value="1"/>
</dbReference>
<organism evidence="10 11">
    <name type="scientific">Bos mutus</name>
    <name type="common">wild yak</name>
    <dbReference type="NCBI Taxonomy" id="72004"/>
    <lineage>
        <taxon>Eukaryota</taxon>
        <taxon>Metazoa</taxon>
        <taxon>Chordata</taxon>
        <taxon>Craniata</taxon>
        <taxon>Vertebrata</taxon>
        <taxon>Euteleostomi</taxon>
        <taxon>Mammalia</taxon>
        <taxon>Eutheria</taxon>
        <taxon>Laurasiatheria</taxon>
        <taxon>Artiodactyla</taxon>
        <taxon>Ruminantia</taxon>
        <taxon>Pecora</taxon>
        <taxon>Bovidae</taxon>
        <taxon>Bovinae</taxon>
        <taxon>Bos</taxon>
    </lineage>
</organism>
<evidence type="ECO:0000256" key="3">
    <source>
        <dbReference type="ARBA" id="ARBA00022729"/>
    </source>
</evidence>
<reference evidence="10" key="1">
    <citation type="submission" date="2019-10" db="EMBL/GenBank/DDBJ databases">
        <title>The sequence and de novo assembly of the wild yak genome.</title>
        <authorList>
            <person name="Liu Y."/>
        </authorList>
    </citation>
    <scope>NUCLEOTIDE SEQUENCE [LARGE SCALE GENOMIC DNA]</scope>
    <source>
        <strain evidence="10">WY2019</strain>
    </source>
</reference>
<evidence type="ECO:0000259" key="9">
    <source>
        <dbReference type="PROSITE" id="PS50986"/>
    </source>
</evidence>
<evidence type="ECO:0000256" key="4">
    <source>
        <dbReference type="ARBA" id="ARBA00022989"/>
    </source>
</evidence>
<dbReference type="InterPro" id="IPR011106">
    <property type="entry name" value="MANSC_N"/>
</dbReference>
<keyword evidence="3" id="KW-0732">Signal</keyword>
<evidence type="ECO:0000256" key="8">
    <source>
        <dbReference type="SAM" id="Phobius"/>
    </source>
</evidence>
<evidence type="ECO:0000256" key="6">
    <source>
        <dbReference type="ARBA" id="ARBA00023180"/>
    </source>
</evidence>
<dbReference type="InterPro" id="IPR013980">
    <property type="entry name" value="MANSC_dom"/>
</dbReference>
<keyword evidence="2 8" id="KW-0812">Transmembrane</keyword>
<comment type="subcellular location">
    <subcellularLocation>
        <location evidence="1">Membrane</location>
        <topology evidence="1">Single-pass type I membrane protein</topology>
    </subcellularLocation>
</comment>
<dbReference type="Pfam" id="PF07502">
    <property type="entry name" value="MANEC"/>
    <property type="match status" value="1"/>
</dbReference>
<evidence type="ECO:0000313" key="10">
    <source>
        <dbReference type="EMBL" id="MXQ79942.1"/>
    </source>
</evidence>
<evidence type="ECO:0000313" key="11">
    <source>
        <dbReference type="Proteomes" id="UP000322234"/>
    </source>
</evidence>
<dbReference type="PANTHER" id="PTHR46876">
    <property type="entry name" value="LOW-DENSITY LIPOPROTEIN RECEPTOR-RELATED PROTEIN 11"/>
    <property type="match status" value="1"/>
</dbReference>
<feature type="region of interest" description="Disordered" evidence="7">
    <location>
        <begin position="256"/>
        <end position="284"/>
    </location>
</feature>